<organism evidence="14 15">
    <name type="scientific">Aquatica leii</name>
    <dbReference type="NCBI Taxonomy" id="1421715"/>
    <lineage>
        <taxon>Eukaryota</taxon>
        <taxon>Metazoa</taxon>
        <taxon>Ecdysozoa</taxon>
        <taxon>Arthropoda</taxon>
        <taxon>Hexapoda</taxon>
        <taxon>Insecta</taxon>
        <taxon>Pterygota</taxon>
        <taxon>Neoptera</taxon>
        <taxon>Endopterygota</taxon>
        <taxon>Coleoptera</taxon>
        <taxon>Polyphaga</taxon>
        <taxon>Elateriformia</taxon>
        <taxon>Elateroidea</taxon>
        <taxon>Lampyridae</taxon>
        <taxon>Luciolinae</taxon>
        <taxon>Aquatica</taxon>
    </lineage>
</organism>
<comment type="similarity">
    <text evidence="2 12">Belongs to the amiloride-sensitive sodium channel (TC 1.A.6) family.</text>
</comment>
<dbReference type="Gene3D" id="2.60.470.10">
    <property type="entry name" value="Acid-sensing ion channels like domains"/>
    <property type="match status" value="1"/>
</dbReference>
<evidence type="ECO:0000313" key="14">
    <source>
        <dbReference type="EMBL" id="KAK4885563.1"/>
    </source>
</evidence>
<evidence type="ECO:0000256" key="7">
    <source>
        <dbReference type="ARBA" id="ARBA00023053"/>
    </source>
</evidence>
<evidence type="ECO:0000256" key="13">
    <source>
        <dbReference type="SAM" id="Phobius"/>
    </source>
</evidence>
<dbReference type="Gene3D" id="1.10.287.770">
    <property type="entry name" value="YojJ-like"/>
    <property type="match status" value="1"/>
</dbReference>
<dbReference type="PRINTS" id="PR01078">
    <property type="entry name" value="AMINACHANNEL"/>
</dbReference>
<dbReference type="PANTHER" id="PTHR11690">
    <property type="entry name" value="AMILORIDE-SENSITIVE SODIUM CHANNEL-RELATED"/>
    <property type="match status" value="1"/>
</dbReference>
<keyword evidence="10 12" id="KW-0739">Sodium transport</keyword>
<evidence type="ECO:0000256" key="9">
    <source>
        <dbReference type="ARBA" id="ARBA00023136"/>
    </source>
</evidence>
<accession>A0AAN7PGM2</accession>
<reference evidence="15" key="1">
    <citation type="submission" date="2023-01" db="EMBL/GenBank/DDBJ databases">
        <title>Key to firefly adult light organ development and bioluminescence: homeobox transcription factors regulate luciferase expression and transportation to peroxisome.</title>
        <authorList>
            <person name="Fu X."/>
        </authorList>
    </citation>
    <scope>NUCLEOTIDE SEQUENCE [LARGE SCALE GENOMIC DNA]</scope>
</reference>
<evidence type="ECO:0000313" key="15">
    <source>
        <dbReference type="Proteomes" id="UP001353858"/>
    </source>
</evidence>
<dbReference type="GO" id="GO:0015280">
    <property type="term" value="F:ligand-gated sodium channel activity"/>
    <property type="evidence" value="ECO:0007669"/>
    <property type="project" value="TreeGrafter"/>
</dbReference>
<comment type="caution">
    <text evidence="14">The sequence shown here is derived from an EMBL/GenBank/DDBJ whole genome shotgun (WGS) entry which is preliminary data.</text>
</comment>
<evidence type="ECO:0008006" key="16">
    <source>
        <dbReference type="Google" id="ProtNLM"/>
    </source>
</evidence>
<keyword evidence="4 12" id="KW-0894">Sodium channel</keyword>
<comment type="subcellular location">
    <subcellularLocation>
        <location evidence="1">Membrane</location>
        <topology evidence="1">Multi-pass membrane protein</topology>
    </subcellularLocation>
</comment>
<evidence type="ECO:0000256" key="11">
    <source>
        <dbReference type="ARBA" id="ARBA00023303"/>
    </source>
</evidence>
<protein>
    <recommendedName>
        <fullName evidence="16">Sodium channel protein Nach</fullName>
    </recommendedName>
</protein>
<keyword evidence="15" id="KW-1185">Reference proteome</keyword>
<keyword evidence="7" id="KW-0915">Sodium</keyword>
<keyword evidence="9 13" id="KW-0472">Membrane</keyword>
<evidence type="ECO:0000256" key="4">
    <source>
        <dbReference type="ARBA" id="ARBA00022461"/>
    </source>
</evidence>
<evidence type="ECO:0000256" key="3">
    <source>
        <dbReference type="ARBA" id="ARBA00022448"/>
    </source>
</evidence>
<evidence type="ECO:0000256" key="8">
    <source>
        <dbReference type="ARBA" id="ARBA00023065"/>
    </source>
</evidence>
<keyword evidence="3 12" id="KW-0813">Transport</keyword>
<keyword evidence="8 12" id="KW-0406">Ion transport</keyword>
<dbReference type="InterPro" id="IPR001873">
    <property type="entry name" value="ENaC"/>
</dbReference>
<name>A0AAN7PGM2_9COLE</name>
<dbReference type="PANTHER" id="PTHR11690:SF288">
    <property type="entry name" value="AMILORIDE-SENSITIVE NA+ CHANNEL-RELATED"/>
    <property type="match status" value="1"/>
</dbReference>
<proteinExistence type="inferred from homology"/>
<evidence type="ECO:0000256" key="5">
    <source>
        <dbReference type="ARBA" id="ARBA00022692"/>
    </source>
</evidence>
<gene>
    <name evidence="14" type="ORF">RN001_001834</name>
</gene>
<feature type="transmembrane region" description="Helical" evidence="13">
    <location>
        <begin position="43"/>
        <end position="65"/>
    </location>
</feature>
<dbReference type="AlphaFoldDB" id="A0AAN7PGM2"/>
<keyword evidence="6 13" id="KW-1133">Transmembrane helix</keyword>
<keyword evidence="11 12" id="KW-0407">Ion channel</keyword>
<feature type="transmembrane region" description="Helical" evidence="13">
    <location>
        <begin position="412"/>
        <end position="440"/>
    </location>
</feature>
<dbReference type="EMBL" id="JARPUR010000001">
    <property type="protein sequence ID" value="KAK4885563.1"/>
    <property type="molecule type" value="Genomic_DNA"/>
</dbReference>
<dbReference type="Pfam" id="PF00858">
    <property type="entry name" value="ASC"/>
    <property type="match status" value="1"/>
</dbReference>
<evidence type="ECO:0000256" key="1">
    <source>
        <dbReference type="ARBA" id="ARBA00004141"/>
    </source>
</evidence>
<sequence length="497" mass="57567">MPALQRKRIVGTVISTYKDFAKNTSIHGLKYTVQNDSTCYEKILWVIIVCLGLTGSLFMLNLFLIRYNSNPTRTTILDQYAPVWKIPYPAITICPVSRILKNKFYSFVSTLNFGTANKTNVIKELFNYFENPFSVNFNITGVSNVLISNGYDNDFNFLELISQTCIEMLIRCLWNQNEINCNETFVKIITVHGICCSFNYQPKKLLTNDMFGTEYGLTVIIDPMIEYRDHSKLTFLGVKVYIHYPYNYPLTGNIEKVVSPGSNVIFQLSGSRYSCSEEVRALTITQRNCVFSNEIQLDYFPEYSKENCVAECKLKNLLKMCNCILPFYGVLAINLDILPFEIETVRQNKLLCDKCQSQCEDVFYDVLSTSTHIVDDYQVYPEEKKNVIMLNVNFYSPFQVILLKDTATSVTYLLSSFGGIFSLFLGCSFISGLEIIYYVFVRFFINLKNTNKITQKHLVKVKSNNNTLHKQQIYDFNSHRYRNHDEIFTMYGNRYLE</sequence>
<dbReference type="GO" id="GO:0005886">
    <property type="term" value="C:plasma membrane"/>
    <property type="evidence" value="ECO:0007669"/>
    <property type="project" value="TreeGrafter"/>
</dbReference>
<evidence type="ECO:0000256" key="12">
    <source>
        <dbReference type="RuleBase" id="RU000679"/>
    </source>
</evidence>
<dbReference type="Proteomes" id="UP001353858">
    <property type="component" value="Unassembled WGS sequence"/>
</dbReference>
<evidence type="ECO:0000256" key="6">
    <source>
        <dbReference type="ARBA" id="ARBA00022989"/>
    </source>
</evidence>
<keyword evidence="5 12" id="KW-0812">Transmembrane</keyword>
<evidence type="ECO:0000256" key="2">
    <source>
        <dbReference type="ARBA" id="ARBA00007193"/>
    </source>
</evidence>
<evidence type="ECO:0000256" key="10">
    <source>
        <dbReference type="ARBA" id="ARBA00023201"/>
    </source>
</evidence>